<dbReference type="EMBL" id="JAGSYN010000273">
    <property type="protein sequence ID" value="KAG7660844.1"/>
    <property type="molecule type" value="Genomic_DNA"/>
</dbReference>
<dbReference type="AlphaFoldDB" id="A0A8J5UV65"/>
<dbReference type="SMART" id="SM00898">
    <property type="entry name" value="Fapy_DNA_glyco"/>
    <property type="match status" value="1"/>
</dbReference>
<dbReference type="GeneID" id="73472461"/>
<proteinExistence type="predicted"/>
<dbReference type="InterPro" id="IPR015886">
    <property type="entry name" value="H2TH_FPG"/>
</dbReference>
<dbReference type="OrthoDB" id="444592at2759"/>
<dbReference type="PROSITE" id="PS51068">
    <property type="entry name" value="FPG_CAT"/>
    <property type="match status" value="1"/>
</dbReference>
<dbReference type="GO" id="GO:0006284">
    <property type="term" value="P:base-excision repair"/>
    <property type="evidence" value="ECO:0007669"/>
    <property type="project" value="InterPro"/>
</dbReference>
<dbReference type="GO" id="GO:0003906">
    <property type="term" value="F:DNA-(apurinic or apyrimidinic site) endonuclease activity"/>
    <property type="evidence" value="ECO:0007669"/>
    <property type="project" value="InterPro"/>
</dbReference>
<dbReference type="GO" id="GO:0019104">
    <property type="term" value="F:DNA N-glycosylase activity"/>
    <property type="evidence" value="ECO:0007669"/>
    <property type="project" value="InterPro"/>
</dbReference>
<feature type="domain" description="Formamidopyrimidine-DNA glycosylase catalytic" evidence="2">
    <location>
        <begin position="2"/>
        <end position="169"/>
    </location>
</feature>
<protein>
    <recommendedName>
        <fullName evidence="2">Formamidopyrimidine-DNA glycosylase catalytic domain-containing protein</fullName>
    </recommendedName>
</protein>
<evidence type="ECO:0000256" key="1">
    <source>
        <dbReference type="SAM" id="MobiDB-lite"/>
    </source>
</evidence>
<dbReference type="GO" id="GO:0003684">
    <property type="term" value="F:damaged DNA binding"/>
    <property type="evidence" value="ECO:0007669"/>
    <property type="project" value="InterPro"/>
</dbReference>
<accession>A0A8J5UV65</accession>
<feature type="region of interest" description="Disordered" evidence="1">
    <location>
        <begin position="367"/>
        <end position="392"/>
    </location>
</feature>
<evidence type="ECO:0000259" key="2">
    <source>
        <dbReference type="PROSITE" id="PS51068"/>
    </source>
</evidence>
<dbReference type="GO" id="GO:0008270">
    <property type="term" value="F:zinc ion binding"/>
    <property type="evidence" value="ECO:0007669"/>
    <property type="project" value="InterPro"/>
</dbReference>
<sequence length="392" mass="45038">MPEVAEVAHICALLRRNIIGYKINKLILQNDSLLFPILKQSNDPIKELNQLNESIVNSIIYSIGRHGKYFWIRLKNINNSTNNEQGILLMHFGMTGMIKIKNISSHLIFMENGGDKKVLKSMKNEELGEEDIEVKKDDEWPPRFTKFEMILEKEGKQLELAFTDPRRLGRIRFLTGDSIGNDNDLLKMSPLDVLGPDYSKSSNNNVKQDKFEFGDPDPDTHGRPRLDIKQFNKLVLSKKKPIKSLLLDQTCFAGVGNWVADEIIFQARLHPEEVLSSKVPYIEDASIDPIVQKLYDSIIYVCEECVRVEGDVTKFPKHWLMIHRWGKARKSQPKPKTGDGYTVDHITVGGRTSCYCPEIQKLLPKLKHEEEEQTSTSSPQPKTIKRRRIKKE</sequence>
<dbReference type="Proteomes" id="UP000694255">
    <property type="component" value="Unassembled WGS sequence"/>
</dbReference>
<dbReference type="InterPro" id="IPR012319">
    <property type="entry name" value="FPG_cat"/>
</dbReference>
<reference evidence="3 4" key="1">
    <citation type="journal article" date="2021" name="DNA Res.">
        <title>Genome analysis of Candida subhashii reveals its hybrid nature and dual mitochondrial genome conformations.</title>
        <authorList>
            <person name="Mixao V."/>
            <person name="Hegedusova E."/>
            <person name="Saus E."/>
            <person name="Pryszcz L.P."/>
            <person name="Cillingova A."/>
            <person name="Nosek J."/>
            <person name="Gabaldon T."/>
        </authorList>
    </citation>
    <scope>NUCLEOTIDE SEQUENCE [LARGE SCALE GENOMIC DNA]</scope>
    <source>
        <strain evidence="3 4">CBS 10753</strain>
    </source>
</reference>
<name>A0A8J5UV65_9ASCO</name>
<dbReference type="PANTHER" id="PTHR22993:SF9">
    <property type="entry name" value="FORMAMIDOPYRIMIDINE-DNA GLYCOSYLASE"/>
    <property type="match status" value="1"/>
</dbReference>
<evidence type="ECO:0000313" key="4">
    <source>
        <dbReference type="Proteomes" id="UP000694255"/>
    </source>
</evidence>
<dbReference type="PANTHER" id="PTHR22993">
    <property type="entry name" value="FORMAMIDOPYRIMIDINE-DNA GLYCOSYLASE"/>
    <property type="match status" value="1"/>
</dbReference>
<dbReference type="Pfam" id="PF06831">
    <property type="entry name" value="H2TH"/>
    <property type="match status" value="1"/>
</dbReference>
<comment type="caution">
    <text evidence="3">The sequence shown here is derived from an EMBL/GenBank/DDBJ whole genome shotgun (WGS) entry which is preliminary data.</text>
</comment>
<organism evidence="3 4">
    <name type="scientific">[Candida] subhashii</name>
    <dbReference type="NCBI Taxonomy" id="561895"/>
    <lineage>
        <taxon>Eukaryota</taxon>
        <taxon>Fungi</taxon>
        <taxon>Dikarya</taxon>
        <taxon>Ascomycota</taxon>
        <taxon>Saccharomycotina</taxon>
        <taxon>Pichiomycetes</taxon>
        <taxon>Debaryomycetaceae</taxon>
        <taxon>Spathaspora</taxon>
    </lineage>
</organism>
<evidence type="ECO:0000313" key="3">
    <source>
        <dbReference type="EMBL" id="KAG7660844.1"/>
    </source>
</evidence>
<keyword evidence="4" id="KW-1185">Reference proteome</keyword>
<dbReference type="GO" id="GO:0005634">
    <property type="term" value="C:nucleus"/>
    <property type="evidence" value="ECO:0007669"/>
    <property type="project" value="TreeGrafter"/>
</dbReference>
<dbReference type="RefSeq" id="XP_049261077.1">
    <property type="nucleotide sequence ID" value="XM_049409752.1"/>
</dbReference>
<dbReference type="FunFam" id="1.10.8.50:FF:000009">
    <property type="entry name" value="Formamidopyrimidine-DNA glycosylase"/>
    <property type="match status" value="1"/>
</dbReference>
<dbReference type="Pfam" id="PF01149">
    <property type="entry name" value="Fapy_DNA_glyco"/>
    <property type="match status" value="1"/>
</dbReference>
<dbReference type="SMART" id="SM01232">
    <property type="entry name" value="H2TH"/>
    <property type="match status" value="1"/>
</dbReference>
<feature type="compositionally biased region" description="Basic residues" evidence="1">
    <location>
        <begin position="383"/>
        <end position="392"/>
    </location>
</feature>
<gene>
    <name evidence="3" type="ORF">J8A68_005661</name>
</gene>